<dbReference type="CDD" id="cd04301">
    <property type="entry name" value="NAT_SF"/>
    <property type="match status" value="1"/>
</dbReference>
<keyword evidence="3" id="KW-1185">Reference proteome</keyword>
<name>A0A1B1AER6_9PROT</name>
<evidence type="ECO:0000259" key="1">
    <source>
        <dbReference type="PROSITE" id="PS51186"/>
    </source>
</evidence>
<reference evidence="2 3" key="1">
    <citation type="submission" date="2015-11" db="EMBL/GenBank/DDBJ databases">
        <title>Whole-Genome Sequence of Candidatus Oderbacter manganicum from the National Park Lower Oder Valley, Germany.</title>
        <authorList>
            <person name="Braun B."/>
            <person name="Liere K."/>
            <person name="Szewzyk U."/>
        </authorList>
    </citation>
    <scope>NUCLEOTIDE SEQUENCE [LARGE SCALE GENOMIC DNA]</scope>
    <source>
        <strain evidence="2 3">OTSz_A_272</strain>
    </source>
</reference>
<dbReference type="InterPro" id="IPR016181">
    <property type="entry name" value="Acyl_CoA_acyltransferase"/>
</dbReference>
<sequence length="231" mass="25164">MRGKPNARARGEIAHAPLFCVHCKNAVRGEPVRNEAYTAGFSLLMLSWQAKVFPLLMNVLDHPLYTARLRLEPVTPEMADAARSGQNAFANVIGADAPADWCAASLGLVARSISMVGSAPAPTRAIAIHRQEGMVIGDVRFEPSTRSQSEFEIGYGVAKSRRRQGYATEAVNGVIDWLFEDAGAETILAGCDSSNIASIRTLRRLGFWLDSNPGQTFWWVLAPDLRPALRA</sequence>
<gene>
    <name evidence="2" type="ORF">ATE48_03545</name>
</gene>
<dbReference type="EMBL" id="CP013244">
    <property type="protein sequence ID" value="ANP45059.1"/>
    <property type="molecule type" value="Genomic_DNA"/>
</dbReference>
<dbReference type="PANTHER" id="PTHR43792:SF13">
    <property type="entry name" value="ACETYLTRANSFERASE"/>
    <property type="match status" value="1"/>
</dbReference>
<dbReference type="InterPro" id="IPR000182">
    <property type="entry name" value="GNAT_dom"/>
</dbReference>
<dbReference type="GO" id="GO:0016747">
    <property type="term" value="F:acyltransferase activity, transferring groups other than amino-acyl groups"/>
    <property type="evidence" value="ECO:0007669"/>
    <property type="project" value="InterPro"/>
</dbReference>
<dbReference type="PANTHER" id="PTHR43792">
    <property type="entry name" value="GNAT FAMILY, PUTATIVE (AFU_ORTHOLOGUE AFUA_3G00765)-RELATED-RELATED"/>
    <property type="match status" value="1"/>
</dbReference>
<dbReference type="SUPFAM" id="SSF55729">
    <property type="entry name" value="Acyl-CoA N-acyltransferases (Nat)"/>
    <property type="match status" value="1"/>
</dbReference>
<organism evidence="2 3">
    <name type="scientific">Candidatus Viadribacter manganicus</name>
    <dbReference type="NCBI Taxonomy" id="1759059"/>
    <lineage>
        <taxon>Bacteria</taxon>
        <taxon>Pseudomonadati</taxon>
        <taxon>Pseudomonadota</taxon>
        <taxon>Alphaproteobacteria</taxon>
        <taxon>Hyphomonadales</taxon>
        <taxon>Hyphomonadaceae</taxon>
        <taxon>Candidatus Viadribacter</taxon>
    </lineage>
</organism>
<accession>A0A1B1AER6</accession>
<feature type="domain" description="N-acetyltransferase" evidence="1">
    <location>
        <begin position="69"/>
        <end position="231"/>
    </location>
</feature>
<evidence type="ECO:0000313" key="3">
    <source>
        <dbReference type="Proteomes" id="UP000092498"/>
    </source>
</evidence>
<dbReference type="Proteomes" id="UP000092498">
    <property type="component" value="Chromosome"/>
</dbReference>
<dbReference type="InParanoid" id="A0A1B1AER6"/>
<dbReference type="Gene3D" id="3.40.630.30">
    <property type="match status" value="1"/>
</dbReference>
<dbReference type="OrthoDB" id="7852312at2"/>
<dbReference type="Pfam" id="PF13302">
    <property type="entry name" value="Acetyltransf_3"/>
    <property type="match status" value="1"/>
</dbReference>
<dbReference type="AlphaFoldDB" id="A0A1B1AER6"/>
<dbReference type="STRING" id="1759059.ATE48_03545"/>
<protein>
    <recommendedName>
        <fullName evidence="1">N-acetyltransferase domain-containing protein</fullName>
    </recommendedName>
</protein>
<dbReference type="PROSITE" id="PS51186">
    <property type="entry name" value="GNAT"/>
    <property type="match status" value="1"/>
</dbReference>
<evidence type="ECO:0000313" key="2">
    <source>
        <dbReference type="EMBL" id="ANP45059.1"/>
    </source>
</evidence>
<dbReference type="KEGG" id="cbot:ATE48_03545"/>
<dbReference type="InterPro" id="IPR051531">
    <property type="entry name" value="N-acetyltransferase"/>
</dbReference>
<proteinExistence type="predicted"/>